<evidence type="ECO:0000313" key="7">
    <source>
        <dbReference type="Ensembl" id="ENSJHYP00000018865.1"/>
    </source>
</evidence>
<dbReference type="GO" id="GO:0010008">
    <property type="term" value="C:endosome membrane"/>
    <property type="evidence" value="ECO:0007669"/>
    <property type="project" value="UniProtKB-SubCell"/>
</dbReference>
<feature type="compositionally biased region" description="Basic residues" evidence="5">
    <location>
        <begin position="1"/>
        <end position="11"/>
    </location>
</feature>
<keyword evidence="8" id="KW-1185">Reference proteome</keyword>
<reference evidence="7" key="1">
    <citation type="submission" date="2025-08" db="UniProtKB">
        <authorList>
            <consortium name="Ensembl"/>
        </authorList>
    </citation>
    <scope>IDENTIFICATION</scope>
</reference>
<dbReference type="GO" id="GO:0061630">
    <property type="term" value="F:ubiquitin protein ligase activity"/>
    <property type="evidence" value="ECO:0007669"/>
    <property type="project" value="UniProtKB-EC"/>
</dbReference>
<comment type="pathway">
    <text evidence="3">Protein modification; protein ubiquitination.</text>
</comment>
<dbReference type="EC" id="2.3.2.27" evidence="4"/>
<protein>
    <recommendedName>
        <fullName evidence="4">RING-type E3 ubiquitin transferase</fullName>
        <ecNumber evidence="4">2.3.2.27</ecNumber>
    </recommendedName>
</protein>
<dbReference type="PANTHER" id="PTHR46065:SF4">
    <property type="entry name" value="E3 UBIQUITIN-PROTEIN LIGASE MARCHF2"/>
    <property type="match status" value="1"/>
</dbReference>
<dbReference type="GO" id="GO:0016567">
    <property type="term" value="P:protein ubiquitination"/>
    <property type="evidence" value="ECO:0007669"/>
    <property type="project" value="TreeGrafter"/>
</dbReference>
<dbReference type="Proteomes" id="UP000694408">
    <property type="component" value="Unplaced"/>
</dbReference>
<feature type="compositionally biased region" description="Basic residues" evidence="5">
    <location>
        <begin position="115"/>
        <end position="127"/>
    </location>
</feature>
<feature type="region of interest" description="Disordered" evidence="5">
    <location>
        <begin position="1"/>
        <end position="88"/>
    </location>
</feature>
<feature type="region of interest" description="Disordered" evidence="5">
    <location>
        <begin position="171"/>
        <end position="202"/>
    </location>
</feature>
<dbReference type="AlphaFoldDB" id="A0A8C5JGI4"/>
<keyword evidence="6" id="KW-0472">Membrane</keyword>
<evidence type="ECO:0000256" key="6">
    <source>
        <dbReference type="SAM" id="Phobius"/>
    </source>
</evidence>
<sequence length="320" mass="35220">PGGRRSRRWGGARRAEGPRAPGAQVPDGGGRPGRPHAPRRAHRPGQRSGAGLRPRQRRPGRAGPRRAGPGALTALPVSPPRGGPGVRRRSCWGAGAALQISGLRPWSGCRRPRWPHGPRARRCRRSPGCRARDSGAQSCHDDRRLLPPPRLPVRLPGQRCPVQVCGGVGHGPPSVHHAGHGQRRPAPLHRHQGAGRPEWLKDPGPRNEKRTLFCDMVCFLFITPLAAISGWLCLRGAQDHLQFNSRLEAIGLIALTIALFTIYVLWTLVSFRYHCQLYSEWRRTNQKVRLMLPASRSPHPVPHSLLSAKLMKKAADETTV</sequence>
<accession>A0A8C5JGI4</accession>
<keyword evidence="6" id="KW-1133">Transmembrane helix</keyword>
<evidence type="ECO:0000256" key="4">
    <source>
        <dbReference type="ARBA" id="ARBA00012483"/>
    </source>
</evidence>
<proteinExistence type="predicted"/>
<organism evidence="7 8">
    <name type="scientific">Junco hyemalis</name>
    <name type="common">Dark-eyed junco</name>
    <dbReference type="NCBI Taxonomy" id="40217"/>
    <lineage>
        <taxon>Eukaryota</taxon>
        <taxon>Metazoa</taxon>
        <taxon>Chordata</taxon>
        <taxon>Craniata</taxon>
        <taxon>Vertebrata</taxon>
        <taxon>Euteleostomi</taxon>
        <taxon>Archelosauria</taxon>
        <taxon>Archosauria</taxon>
        <taxon>Dinosauria</taxon>
        <taxon>Saurischia</taxon>
        <taxon>Theropoda</taxon>
        <taxon>Coelurosauria</taxon>
        <taxon>Aves</taxon>
        <taxon>Neognathae</taxon>
        <taxon>Neoaves</taxon>
        <taxon>Telluraves</taxon>
        <taxon>Australaves</taxon>
        <taxon>Passeriformes</taxon>
        <taxon>Passerellidae</taxon>
        <taxon>Junco</taxon>
    </lineage>
</organism>
<feature type="compositionally biased region" description="Basic residues" evidence="5">
    <location>
        <begin position="33"/>
        <end position="45"/>
    </location>
</feature>
<name>A0A8C5JGI4_JUNHY</name>
<dbReference type="Ensembl" id="ENSJHYT00000022771.1">
    <property type="protein sequence ID" value="ENSJHYP00000018865.1"/>
    <property type="gene ID" value="ENSJHYG00000014353.1"/>
</dbReference>
<keyword evidence="6" id="KW-0812">Transmembrane</keyword>
<evidence type="ECO:0000256" key="3">
    <source>
        <dbReference type="ARBA" id="ARBA00004906"/>
    </source>
</evidence>
<feature type="transmembrane region" description="Helical" evidence="6">
    <location>
        <begin position="249"/>
        <end position="273"/>
    </location>
</feature>
<feature type="compositionally biased region" description="Basic residues" evidence="5">
    <location>
        <begin position="54"/>
        <end position="64"/>
    </location>
</feature>
<evidence type="ECO:0000256" key="2">
    <source>
        <dbReference type="ARBA" id="ARBA00004127"/>
    </source>
</evidence>
<feature type="region of interest" description="Disordered" evidence="5">
    <location>
        <begin position="115"/>
        <end position="152"/>
    </location>
</feature>
<dbReference type="PANTHER" id="PTHR46065">
    <property type="entry name" value="E3 UBIQUITIN-PROTEIN LIGASE MARCH 2/3 FAMILY MEMBER"/>
    <property type="match status" value="1"/>
</dbReference>
<evidence type="ECO:0000256" key="1">
    <source>
        <dbReference type="ARBA" id="ARBA00000900"/>
    </source>
</evidence>
<reference evidence="7" key="2">
    <citation type="submission" date="2025-09" db="UniProtKB">
        <authorList>
            <consortium name="Ensembl"/>
        </authorList>
    </citation>
    <scope>IDENTIFICATION</scope>
</reference>
<evidence type="ECO:0000256" key="5">
    <source>
        <dbReference type="SAM" id="MobiDB-lite"/>
    </source>
</evidence>
<comment type="catalytic activity">
    <reaction evidence="1">
        <text>S-ubiquitinyl-[E2 ubiquitin-conjugating enzyme]-L-cysteine + [acceptor protein]-L-lysine = [E2 ubiquitin-conjugating enzyme]-L-cysteine + N(6)-ubiquitinyl-[acceptor protein]-L-lysine.</text>
        <dbReference type="EC" id="2.3.2.27"/>
    </reaction>
</comment>
<feature type="compositionally biased region" description="Basic residues" evidence="5">
    <location>
        <begin position="177"/>
        <end position="193"/>
    </location>
</feature>
<feature type="transmembrane region" description="Helical" evidence="6">
    <location>
        <begin position="216"/>
        <end position="237"/>
    </location>
</feature>
<evidence type="ECO:0000313" key="8">
    <source>
        <dbReference type="Proteomes" id="UP000694408"/>
    </source>
</evidence>
<comment type="subcellular location">
    <subcellularLocation>
        <location evidence="2">Endomembrane system</location>
        <topology evidence="2">Multi-pass membrane protein</topology>
    </subcellularLocation>
</comment>